<protein>
    <recommendedName>
        <fullName evidence="1">Integrase catalytic domain-containing protein</fullName>
    </recommendedName>
</protein>
<dbReference type="PROSITE" id="PS50994">
    <property type="entry name" value="INTEGRASE"/>
    <property type="match status" value="1"/>
</dbReference>
<dbReference type="SUPFAM" id="SSF53098">
    <property type="entry name" value="Ribonuclease H-like"/>
    <property type="match status" value="1"/>
</dbReference>
<name>X1J1P4_9ZZZZ</name>
<sequence>GQLKVELEWLKKNVDLAVREKAMRIERPGNIIPVGRQAKLLGVARSTVYYEPVVDTYTLELMRLIDEEYTKAPFYGSRKITAVLRRKGYKVNRKRIQRLMRLMGIEAIYPGPNTSRADPNHKIYPYLLRDREITRVNEVWGTDITYIRLRHGWLYLVAIMDWVSRYVLSWELSTTLEVDFCIRALKKALSLTFPEIFNSDQGSQFTSVDFIKKLQEKNIQI</sequence>
<gene>
    <name evidence="2" type="ORF">S03H2_63974</name>
</gene>
<dbReference type="Pfam" id="PF00665">
    <property type="entry name" value="rve"/>
    <property type="match status" value="1"/>
</dbReference>
<dbReference type="InterPro" id="IPR050900">
    <property type="entry name" value="Transposase_IS3/IS150/IS904"/>
</dbReference>
<dbReference type="InterPro" id="IPR025948">
    <property type="entry name" value="HTH-like_dom"/>
</dbReference>
<dbReference type="EMBL" id="BARU01041502">
    <property type="protein sequence ID" value="GAH88596.1"/>
    <property type="molecule type" value="Genomic_DNA"/>
</dbReference>
<dbReference type="AlphaFoldDB" id="X1J1P4"/>
<feature type="domain" description="Integrase catalytic" evidence="1">
    <location>
        <begin position="121"/>
        <end position="221"/>
    </location>
</feature>
<organism evidence="2">
    <name type="scientific">marine sediment metagenome</name>
    <dbReference type="NCBI Taxonomy" id="412755"/>
    <lineage>
        <taxon>unclassified sequences</taxon>
        <taxon>metagenomes</taxon>
        <taxon>ecological metagenomes</taxon>
    </lineage>
</organism>
<dbReference type="InterPro" id="IPR001584">
    <property type="entry name" value="Integrase_cat-core"/>
</dbReference>
<dbReference type="InterPro" id="IPR036397">
    <property type="entry name" value="RNaseH_sf"/>
</dbReference>
<dbReference type="NCBIfam" id="NF033516">
    <property type="entry name" value="transpos_IS3"/>
    <property type="match status" value="1"/>
</dbReference>
<reference evidence="2" key="1">
    <citation type="journal article" date="2014" name="Front. Microbiol.">
        <title>High frequency of phylogenetically diverse reductive dehalogenase-homologous genes in deep subseafloor sedimentary metagenomes.</title>
        <authorList>
            <person name="Kawai M."/>
            <person name="Futagami T."/>
            <person name="Toyoda A."/>
            <person name="Takaki Y."/>
            <person name="Nishi S."/>
            <person name="Hori S."/>
            <person name="Arai W."/>
            <person name="Tsubouchi T."/>
            <person name="Morono Y."/>
            <person name="Uchiyama I."/>
            <person name="Ito T."/>
            <person name="Fujiyama A."/>
            <person name="Inagaki F."/>
            <person name="Takami H."/>
        </authorList>
    </citation>
    <scope>NUCLEOTIDE SEQUENCE</scope>
    <source>
        <strain evidence="2">Expedition CK06-06</strain>
    </source>
</reference>
<dbReference type="GO" id="GO:0003676">
    <property type="term" value="F:nucleic acid binding"/>
    <property type="evidence" value="ECO:0007669"/>
    <property type="project" value="InterPro"/>
</dbReference>
<dbReference type="Pfam" id="PF13276">
    <property type="entry name" value="HTH_21"/>
    <property type="match status" value="1"/>
</dbReference>
<feature type="non-terminal residue" evidence="2">
    <location>
        <position position="221"/>
    </location>
</feature>
<dbReference type="GO" id="GO:0015074">
    <property type="term" value="P:DNA integration"/>
    <property type="evidence" value="ECO:0007669"/>
    <property type="project" value="InterPro"/>
</dbReference>
<dbReference type="InterPro" id="IPR048020">
    <property type="entry name" value="Transpos_IS3"/>
</dbReference>
<dbReference type="PANTHER" id="PTHR46889:SF4">
    <property type="entry name" value="TRANSPOSASE INSO FOR INSERTION SEQUENCE ELEMENT IS911B-RELATED"/>
    <property type="match status" value="1"/>
</dbReference>
<evidence type="ECO:0000313" key="2">
    <source>
        <dbReference type="EMBL" id="GAH88596.1"/>
    </source>
</evidence>
<accession>X1J1P4</accession>
<dbReference type="Gene3D" id="3.30.420.10">
    <property type="entry name" value="Ribonuclease H-like superfamily/Ribonuclease H"/>
    <property type="match status" value="1"/>
</dbReference>
<evidence type="ECO:0000259" key="1">
    <source>
        <dbReference type="PROSITE" id="PS50994"/>
    </source>
</evidence>
<comment type="caution">
    <text evidence="2">The sequence shown here is derived from an EMBL/GenBank/DDBJ whole genome shotgun (WGS) entry which is preliminary data.</text>
</comment>
<dbReference type="PANTHER" id="PTHR46889">
    <property type="entry name" value="TRANSPOSASE INSF FOR INSERTION SEQUENCE IS3B-RELATED"/>
    <property type="match status" value="1"/>
</dbReference>
<dbReference type="InterPro" id="IPR012337">
    <property type="entry name" value="RNaseH-like_sf"/>
</dbReference>
<proteinExistence type="predicted"/>
<feature type="non-terminal residue" evidence="2">
    <location>
        <position position="1"/>
    </location>
</feature>